<dbReference type="OrthoDB" id="663131at2"/>
<accession>A0A1G6KPH3</accession>
<dbReference type="RefSeq" id="WP_090388689.1">
    <property type="nucleotide sequence ID" value="NZ_FMZO01000002.1"/>
</dbReference>
<reference evidence="3" key="1">
    <citation type="submission" date="2016-10" db="EMBL/GenBank/DDBJ databases">
        <authorList>
            <person name="Varghese N."/>
            <person name="Submissions S."/>
        </authorList>
    </citation>
    <scope>NUCLEOTIDE SEQUENCE [LARGE SCALE GENOMIC DNA]</scope>
    <source>
        <strain evidence="3">DSM 25811 / CCM 8410 / LMG 26954 / E90</strain>
    </source>
</reference>
<dbReference type="InterPro" id="IPR029079">
    <property type="entry name" value="Imm43"/>
</dbReference>
<dbReference type="Proteomes" id="UP000198757">
    <property type="component" value="Unassembled WGS sequence"/>
</dbReference>
<evidence type="ECO:0000259" key="1">
    <source>
        <dbReference type="Pfam" id="PF15570"/>
    </source>
</evidence>
<feature type="domain" description="Immunity protein 43" evidence="1">
    <location>
        <begin position="19"/>
        <end position="220"/>
    </location>
</feature>
<keyword evidence="3" id="KW-1185">Reference proteome</keyword>
<sequence length="221" mass="25626">MSYYIVTNNYNLPTSSASNGVLAEQYDANTPFPPMKYSWTKPRDPDRIYPSELFYILKGETTFNIDYSSFWDGYIISEKFKSLLDSANCPHYKSVKLAVINTKGEDIAKGERFFFIDMRSAVQDIIDYAHSSFILNEDMIKIRGLTVEAVRKSGDYFGNIKSYEQLSLKQENIRFDIFKLKDLAVNDLVCNEQCCAKIRESFNTIECINLMDMRPYNNRFA</sequence>
<dbReference type="Pfam" id="PF15570">
    <property type="entry name" value="Imm43"/>
    <property type="match status" value="1"/>
</dbReference>
<dbReference type="EMBL" id="FMZO01000002">
    <property type="protein sequence ID" value="SDC32843.1"/>
    <property type="molecule type" value="Genomic_DNA"/>
</dbReference>
<protein>
    <submittedName>
        <fullName evidence="2">Immunity protein 43</fullName>
    </submittedName>
</protein>
<proteinExistence type="predicted"/>
<evidence type="ECO:0000313" key="3">
    <source>
        <dbReference type="Proteomes" id="UP000198757"/>
    </source>
</evidence>
<evidence type="ECO:0000313" key="2">
    <source>
        <dbReference type="EMBL" id="SDC32843.1"/>
    </source>
</evidence>
<dbReference type="STRING" id="1285928.SAMN04487894_10251"/>
<gene>
    <name evidence="2" type="ORF">SAMN04487894_10251</name>
</gene>
<organism evidence="2 3">
    <name type="scientific">Niabella drilacis (strain DSM 25811 / CCM 8410 / CCUG 62505 / LMG 26954 / E90)</name>
    <dbReference type="NCBI Taxonomy" id="1285928"/>
    <lineage>
        <taxon>Bacteria</taxon>
        <taxon>Pseudomonadati</taxon>
        <taxon>Bacteroidota</taxon>
        <taxon>Chitinophagia</taxon>
        <taxon>Chitinophagales</taxon>
        <taxon>Chitinophagaceae</taxon>
        <taxon>Niabella</taxon>
    </lineage>
</organism>
<dbReference type="AlphaFoldDB" id="A0A1G6KPH3"/>
<name>A0A1G6KPH3_NIADE</name>